<dbReference type="PIRSF" id="PIRSF000089">
    <property type="entry name" value="Electra_flavoP_a"/>
    <property type="match status" value="1"/>
</dbReference>
<dbReference type="InterPro" id="IPR014731">
    <property type="entry name" value="ETF_asu_C"/>
</dbReference>
<dbReference type="SUPFAM" id="SSF52467">
    <property type="entry name" value="DHS-like NAD/FAD-binding domain"/>
    <property type="match status" value="1"/>
</dbReference>
<feature type="binding site" evidence="4">
    <location>
        <begin position="214"/>
        <end position="215"/>
    </location>
    <ligand>
        <name>FAD</name>
        <dbReference type="ChEBI" id="CHEBI:57692"/>
    </ligand>
</feature>
<dbReference type="SMART" id="SM00893">
    <property type="entry name" value="ETF"/>
    <property type="match status" value="1"/>
</dbReference>
<evidence type="ECO:0000259" key="5">
    <source>
        <dbReference type="SMART" id="SM00893"/>
    </source>
</evidence>
<evidence type="ECO:0000256" key="1">
    <source>
        <dbReference type="ARBA" id="ARBA00005817"/>
    </source>
</evidence>
<dbReference type="SUPFAM" id="SSF52402">
    <property type="entry name" value="Adenine nucleotide alpha hydrolases-like"/>
    <property type="match status" value="1"/>
</dbReference>
<dbReference type="EMBL" id="FMJE01000004">
    <property type="protein sequence ID" value="SCM81911.1"/>
    <property type="molecule type" value="Genomic_DNA"/>
</dbReference>
<feature type="binding site" evidence="4">
    <location>
        <begin position="246"/>
        <end position="253"/>
    </location>
    <ligand>
        <name>FAD</name>
        <dbReference type="ChEBI" id="CHEBI:57692"/>
    </ligand>
</feature>
<dbReference type="InterPro" id="IPR001308">
    <property type="entry name" value="ETF_a/FixB"/>
</dbReference>
<evidence type="ECO:0000313" key="6">
    <source>
        <dbReference type="EMBL" id="SCM81911.1"/>
    </source>
</evidence>
<dbReference type="RefSeq" id="WP_288184760.1">
    <property type="nucleotide sequence ID" value="NZ_LT608335.1"/>
</dbReference>
<dbReference type="Pfam" id="PF01012">
    <property type="entry name" value="ETF"/>
    <property type="match status" value="1"/>
</dbReference>
<dbReference type="InterPro" id="IPR029035">
    <property type="entry name" value="DHS-like_NAD/FAD-binding_dom"/>
</dbReference>
<keyword evidence="3" id="KW-0285">Flavoprotein</keyword>
<evidence type="ECO:0000256" key="2">
    <source>
        <dbReference type="ARBA" id="ARBA00022448"/>
    </source>
</evidence>
<dbReference type="GO" id="GO:0050660">
    <property type="term" value="F:flavin adenine dinucleotide binding"/>
    <property type="evidence" value="ECO:0007669"/>
    <property type="project" value="InterPro"/>
</dbReference>
<sequence length="299" mass="31917">MRILVFAERNTGLAELCNGARNLGTQVEAIVIGSQDVSINADKIYAIPAQNNVMFEDYADSIAAIIDKSEAELLLVEPTKRCKLIAGRLAAMRGTSVITDIIEITANLETKRMVYGGTAIRKEKAVGGTMFAMVSAGTLISCADTAVQGTVEAAAYIEPASKIKVVSTTQKPKVTVNLPCAKRVIGVGRGIANEKDLEMVRQLAEVVGGEIGCTRPISEAEKWLPTETYIGVSGLMLVPEVYIAIGISGQIQHTVGINRSKVVIAINKDKNAPIFKQADYGIVGDLYKVVPALIKGLKQ</sequence>
<proteinExistence type="inferred from homology"/>
<organism evidence="6">
    <name type="scientific">uncultured Sporomusa sp</name>
    <dbReference type="NCBI Taxonomy" id="307249"/>
    <lineage>
        <taxon>Bacteria</taxon>
        <taxon>Bacillati</taxon>
        <taxon>Bacillota</taxon>
        <taxon>Negativicutes</taxon>
        <taxon>Selenomonadales</taxon>
        <taxon>Sporomusaceae</taxon>
        <taxon>Sporomusa</taxon>
        <taxon>environmental samples</taxon>
    </lineage>
</organism>
<dbReference type="InterPro" id="IPR014730">
    <property type="entry name" value="ETF_a/b_N"/>
</dbReference>
<protein>
    <submittedName>
        <fullName evidence="6">Putative electron transfer flavoprotein subunit, FAD-binding</fullName>
    </submittedName>
</protein>
<evidence type="ECO:0000256" key="4">
    <source>
        <dbReference type="PIRSR" id="PIRSR000089-1"/>
    </source>
</evidence>
<feature type="domain" description="Electron transfer flavoprotein alpha/beta-subunit N-terminal" evidence="5">
    <location>
        <begin position="3"/>
        <end position="169"/>
    </location>
</feature>
<dbReference type="AlphaFoldDB" id="A0A212LWM5"/>
<dbReference type="PANTHER" id="PTHR43153">
    <property type="entry name" value="ELECTRON TRANSFER FLAVOPROTEIN ALPHA"/>
    <property type="match status" value="1"/>
</dbReference>
<accession>A0A212LWM5</accession>
<comment type="cofactor">
    <cofactor evidence="4">
        <name>FAD</name>
        <dbReference type="ChEBI" id="CHEBI:57692"/>
    </cofactor>
    <text evidence="4">Binds 1 FAD per dimer.</text>
</comment>
<keyword evidence="2" id="KW-0813">Transport</keyword>
<comment type="similarity">
    <text evidence="1">Belongs to the ETF alpha-subunit/FixB family.</text>
</comment>
<feature type="binding site" evidence="4">
    <location>
        <position position="267"/>
    </location>
    <ligand>
        <name>FAD</name>
        <dbReference type="ChEBI" id="CHEBI:57692"/>
    </ligand>
</feature>
<gene>
    <name evidence="6" type="primary">ydiR</name>
    <name evidence="6" type="ORF">KL86SPO_40396</name>
</gene>
<dbReference type="Gene3D" id="3.40.50.1220">
    <property type="entry name" value="TPP-binding domain"/>
    <property type="match status" value="1"/>
</dbReference>
<dbReference type="GO" id="GO:0033539">
    <property type="term" value="P:fatty acid beta-oxidation using acyl-CoA dehydrogenase"/>
    <property type="evidence" value="ECO:0007669"/>
    <property type="project" value="TreeGrafter"/>
</dbReference>
<dbReference type="InterPro" id="IPR014729">
    <property type="entry name" value="Rossmann-like_a/b/a_fold"/>
</dbReference>
<feature type="binding site" evidence="4">
    <location>
        <position position="189"/>
    </location>
    <ligand>
        <name>FAD</name>
        <dbReference type="ChEBI" id="CHEBI:57692"/>
    </ligand>
</feature>
<dbReference type="PANTHER" id="PTHR43153:SF1">
    <property type="entry name" value="ELECTRON TRANSFER FLAVOPROTEIN SUBUNIT ALPHA, MITOCHONDRIAL"/>
    <property type="match status" value="1"/>
</dbReference>
<keyword evidence="4" id="KW-0274">FAD</keyword>
<name>A0A212LWM5_9FIRM</name>
<dbReference type="Gene3D" id="3.40.50.620">
    <property type="entry name" value="HUPs"/>
    <property type="match status" value="1"/>
</dbReference>
<dbReference type="FunFam" id="3.40.50.1220:FF:000004">
    <property type="entry name" value="Electron transfer flavoprotein"/>
    <property type="match status" value="1"/>
</dbReference>
<dbReference type="Pfam" id="PF00766">
    <property type="entry name" value="ETF_alpha"/>
    <property type="match status" value="1"/>
</dbReference>
<dbReference type="GO" id="GO:0009055">
    <property type="term" value="F:electron transfer activity"/>
    <property type="evidence" value="ECO:0007669"/>
    <property type="project" value="InterPro"/>
</dbReference>
<reference evidence="6" key="1">
    <citation type="submission" date="2016-08" db="EMBL/GenBank/DDBJ databases">
        <authorList>
            <person name="Seilhamer J.J."/>
        </authorList>
    </citation>
    <scope>NUCLEOTIDE SEQUENCE</scope>
    <source>
        <strain evidence="6">86</strain>
    </source>
</reference>
<evidence type="ECO:0000256" key="3">
    <source>
        <dbReference type="ARBA" id="ARBA00022630"/>
    </source>
</evidence>